<dbReference type="InterPro" id="IPR046357">
    <property type="entry name" value="PPIase_dom_sf"/>
</dbReference>
<comment type="catalytic activity">
    <reaction evidence="1">
        <text>[protein]-peptidylproline (omega=180) = [protein]-peptidylproline (omega=0)</text>
        <dbReference type="Rhea" id="RHEA:16237"/>
        <dbReference type="Rhea" id="RHEA-COMP:10747"/>
        <dbReference type="Rhea" id="RHEA-COMP:10748"/>
        <dbReference type="ChEBI" id="CHEBI:83833"/>
        <dbReference type="ChEBI" id="CHEBI:83834"/>
        <dbReference type="EC" id="5.2.1.8"/>
    </reaction>
</comment>
<gene>
    <name evidence="10" type="ORF">AYP45_16620</name>
</gene>
<name>A0A1V4APR0_9BACT</name>
<dbReference type="PROSITE" id="PS50198">
    <property type="entry name" value="PPIC_PPIASE_2"/>
    <property type="match status" value="1"/>
</dbReference>
<dbReference type="Gene3D" id="1.10.4030.10">
    <property type="entry name" value="Porin chaperone SurA, peptide-binding domain"/>
    <property type="match status" value="1"/>
</dbReference>
<evidence type="ECO:0000256" key="1">
    <source>
        <dbReference type="ARBA" id="ARBA00000971"/>
    </source>
</evidence>
<dbReference type="EMBL" id="AYTS01000175">
    <property type="protein sequence ID" value="OOP55108.1"/>
    <property type="molecule type" value="Genomic_DNA"/>
</dbReference>
<feature type="compositionally biased region" description="Basic and acidic residues" evidence="7">
    <location>
        <begin position="59"/>
        <end position="74"/>
    </location>
</feature>
<feature type="compositionally biased region" description="Basic and acidic residues" evidence="7">
    <location>
        <begin position="28"/>
        <end position="52"/>
    </location>
</feature>
<dbReference type="InterPro" id="IPR027304">
    <property type="entry name" value="Trigger_fact/SurA_dom_sf"/>
</dbReference>
<organism evidence="10 11">
    <name type="scientific">Candidatus Brocadia carolinensis</name>
    <dbReference type="NCBI Taxonomy" id="1004156"/>
    <lineage>
        <taxon>Bacteria</taxon>
        <taxon>Pseudomonadati</taxon>
        <taxon>Planctomycetota</taxon>
        <taxon>Candidatus Brocadiia</taxon>
        <taxon>Candidatus Brocadiales</taxon>
        <taxon>Candidatus Brocadiaceae</taxon>
        <taxon>Candidatus Brocadia</taxon>
    </lineage>
</organism>
<protein>
    <recommendedName>
        <fullName evidence="2">peptidylprolyl isomerase</fullName>
        <ecNumber evidence="2">5.2.1.8</ecNumber>
    </recommendedName>
</protein>
<accession>A0A1V4APR0</accession>
<feature type="domain" description="PpiC" evidence="9">
    <location>
        <begin position="224"/>
        <end position="326"/>
    </location>
</feature>
<evidence type="ECO:0000256" key="8">
    <source>
        <dbReference type="SAM" id="SignalP"/>
    </source>
</evidence>
<evidence type="ECO:0000256" key="6">
    <source>
        <dbReference type="PROSITE-ProRule" id="PRU00278"/>
    </source>
</evidence>
<dbReference type="GO" id="GO:0003755">
    <property type="term" value="F:peptidyl-prolyl cis-trans isomerase activity"/>
    <property type="evidence" value="ECO:0007669"/>
    <property type="project" value="UniProtKB-KW"/>
</dbReference>
<dbReference type="InterPro" id="IPR050245">
    <property type="entry name" value="PrsA_foldase"/>
</dbReference>
<feature type="region of interest" description="Disordered" evidence="7">
    <location>
        <begin position="27"/>
        <end position="86"/>
    </location>
</feature>
<keyword evidence="5 6" id="KW-0413">Isomerase</keyword>
<feature type="signal peptide" evidence="8">
    <location>
        <begin position="1"/>
        <end position="25"/>
    </location>
</feature>
<evidence type="ECO:0000256" key="4">
    <source>
        <dbReference type="ARBA" id="ARBA00023110"/>
    </source>
</evidence>
<dbReference type="Pfam" id="PF00639">
    <property type="entry name" value="Rotamase"/>
    <property type="match status" value="1"/>
</dbReference>
<dbReference type="AlphaFoldDB" id="A0A1V4APR0"/>
<dbReference type="Gene3D" id="3.10.50.40">
    <property type="match status" value="1"/>
</dbReference>
<dbReference type="PANTHER" id="PTHR47245">
    <property type="entry name" value="PEPTIDYLPROLYL ISOMERASE"/>
    <property type="match status" value="1"/>
</dbReference>
<dbReference type="STRING" id="1004156.AYP45_16620"/>
<keyword evidence="4 6" id="KW-0697">Rotamase</keyword>
<evidence type="ECO:0000256" key="5">
    <source>
        <dbReference type="ARBA" id="ARBA00023235"/>
    </source>
</evidence>
<evidence type="ECO:0000313" key="11">
    <source>
        <dbReference type="Proteomes" id="UP000189681"/>
    </source>
</evidence>
<comment type="caution">
    <text evidence="10">The sequence shown here is derived from an EMBL/GenBank/DDBJ whole genome shotgun (WGS) entry which is preliminary data.</text>
</comment>
<dbReference type="InterPro" id="IPR023058">
    <property type="entry name" value="PPIase_PpiC_CS"/>
</dbReference>
<evidence type="ECO:0000313" key="10">
    <source>
        <dbReference type="EMBL" id="OOP55108.1"/>
    </source>
</evidence>
<dbReference type="EC" id="5.2.1.8" evidence="2"/>
<feature type="chain" id="PRO_5010742500" description="peptidylprolyl isomerase" evidence="8">
    <location>
        <begin position="26"/>
        <end position="368"/>
    </location>
</feature>
<evidence type="ECO:0000259" key="9">
    <source>
        <dbReference type="PROSITE" id="PS50198"/>
    </source>
</evidence>
<dbReference type="SUPFAM" id="SSF54534">
    <property type="entry name" value="FKBP-like"/>
    <property type="match status" value="1"/>
</dbReference>
<dbReference type="Pfam" id="PF13624">
    <property type="entry name" value="SurA_N_3"/>
    <property type="match status" value="1"/>
</dbReference>
<proteinExistence type="predicted"/>
<dbReference type="PANTHER" id="PTHR47245:SF1">
    <property type="entry name" value="FOLDASE PROTEIN PRSA"/>
    <property type="match status" value="1"/>
</dbReference>
<evidence type="ECO:0000256" key="3">
    <source>
        <dbReference type="ARBA" id="ARBA00022729"/>
    </source>
</evidence>
<evidence type="ECO:0000256" key="7">
    <source>
        <dbReference type="SAM" id="MobiDB-lite"/>
    </source>
</evidence>
<dbReference type="SUPFAM" id="SSF109998">
    <property type="entry name" value="Triger factor/SurA peptide-binding domain-like"/>
    <property type="match status" value="1"/>
</dbReference>
<dbReference type="InterPro" id="IPR000297">
    <property type="entry name" value="PPIase_PpiC"/>
</dbReference>
<dbReference type="Proteomes" id="UP000189681">
    <property type="component" value="Unassembled WGS sequence"/>
</dbReference>
<keyword evidence="3 8" id="KW-0732">Signal</keyword>
<evidence type="ECO:0000256" key="2">
    <source>
        <dbReference type="ARBA" id="ARBA00013194"/>
    </source>
</evidence>
<sequence>MLKGCSKSLGIVLSGILCLQLSAFAAETDAKKPSAPTKEAKSEPKTETKTEAKAGTSKVETKSDTKVEANESKPKAAAPATKEQDPNKILATVNGENILQKDVNQIISRFGNQIPEEQVSGVTKQVLDGLITQKLLTQFIRDNKIEVSKAEIETELNKVREDIKSNPGLAGKTLEQVLETHGSSMDDLKRDIVISLSLEKYLGKDLDDKKLKAYFDQNKAVYDGTEVKASHILVDTRTMTTDAELSQAMEKIKKAKGEADTGKDFAELAKQYSDCPSKEKGGDLGFFKRKGQMVEPFANAAFALKVGQISDPVKTNFGYHIIKVTEIKKGTDVKFDDVKQNVKQDMLQEKAQVLISQIRQKAKIDIKV</sequence>
<dbReference type="PROSITE" id="PS01096">
    <property type="entry name" value="PPIC_PPIASE_1"/>
    <property type="match status" value="1"/>
</dbReference>
<reference evidence="10 11" key="1">
    <citation type="journal article" date="2017" name="Water Res.">
        <title>Discovery and metagenomic analysis of an anammox bacterial enrichment related to Candidatus "Brocadia caroliniensis" in a full-scale glycerol-fed nitritation-denitritation separate centrate treatment process.</title>
        <authorList>
            <person name="Park H."/>
            <person name="Brotto A.C."/>
            <person name="van Loosdrecht M.C."/>
            <person name="Chandran K."/>
        </authorList>
    </citation>
    <scope>NUCLEOTIDE SEQUENCE [LARGE SCALE GENOMIC DNA]</scope>
    <source>
        <strain evidence="10">26THWARD</strain>
    </source>
</reference>